<dbReference type="RefSeq" id="WP_203898004.1">
    <property type="nucleotide sequence ID" value="NZ_BOPF01000003.1"/>
</dbReference>
<proteinExistence type="predicted"/>
<protein>
    <recommendedName>
        <fullName evidence="1">Bacterial Death-like domain-containing protein</fullName>
    </recommendedName>
</protein>
<evidence type="ECO:0000259" key="1">
    <source>
        <dbReference type="Pfam" id="PF20690"/>
    </source>
</evidence>
<dbReference type="InterPro" id="IPR048915">
    <property type="entry name" value="bDLD3"/>
</dbReference>
<dbReference type="Pfam" id="PF20690">
    <property type="entry name" value="bDLD3"/>
    <property type="match status" value="1"/>
</dbReference>
<dbReference type="EMBL" id="BOPF01000003">
    <property type="protein sequence ID" value="GIJ44047.1"/>
    <property type="molecule type" value="Genomic_DNA"/>
</dbReference>
<evidence type="ECO:0000313" key="3">
    <source>
        <dbReference type="Proteomes" id="UP000619260"/>
    </source>
</evidence>
<organism evidence="2 3">
    <name type="scientific">Virgisporangium aliadipatigenens</name>
    <dbReference type="NCBI Taxonomy" id="741659"/>
    <lineage>
        <taxon>Bacteria</taxon>
        <taxon>Bacillati</taxon>
        <taxon>Actinomycetota</taxon>
        <taxon>Actinomycetes</taxon>
        <taxon>Micromonosporales</taxon>
        <taxon>Micromonosporaceae</taxon>
        <taxon>Virgisporangium</taxon>
    </lineage>
</organism>
<dbReference type="AlphaFoldDB" id="A0A8J3YGY3"/>
<sequence>MIISINAFDQRGGQFEGPAIITHQGVCHAGIIGDETAPLRLEFHRRIGDSLRWLADYLNVPPESRRRWKPGDESLDLWQWLVERDRLADLSPALRAIGRDDLAVLLDGAHSDSDFHVRVTIDIRVRAAR</sequence>
<comment type="caution">
    <text evidence="2">The sequence shown here is derived from an EMBL/GenBank/DDBJ whole genome shotgun (WGS) entry which is preliminary data.</text>
</comment>
<feature type="domain" description="Bacterial Death-like" evidence="1">
    <location>
        <begin position="39"/>
        <end position="107"/>
    </location>
</feature>
<keyword evidence="3" id="KW-1185">Reference proteome</keyword>
<gene>
    <name evidence="2" type="ORF">Val02_09330</name>
</gene>
<accession>A0A8J3YGY3</accession>
<evidence type="ECO:0000313" key="2">
    <source>
        <dbReference type="EMBL" id="GIJ44047.1"/>
    </source>
</evidence>
<reference evidence="2" key="1">
    <citation type="submission" date="2021-01" db="EMBL/GenBank/DDBJ databases">
        <title>Whole genome shotgun sequence of Virgisporangium aliadipatigenens NBRC 105644.</title>
        <authorList>
            <person name="Komaki H."/>
            <person name="Tamura T."/>
        </authorList>
    </citation>
    <scope>NUCLEOTIDE SEQUENCE</scope>
    <source>
        <strain evidence="2">NBRC 105644</strain>
    </source>
</reference>
<name>A0A8J3YGY3_9ACTN</name>
<dbReference type="Proteomes" id="UP000619260">
    <property type="component" value="Unassembled WGS sequence"/>
</dbReference>